<dbReference type="Pfam" id="PF06013">
    <property type="entry name" value="WXG100"/>
    <property type="match status" value="1"/>
</dbReference>
<keyword evidence="2" id="KW-1185">Reference proteome</keyword>
<sequence length="89" mass="10530">MNQAIGDPDQIRQFASQLAHFSEELRQRGGSLAAQMNQLEQTWRDEQQRKFSQEFQDQLRQLQRLIQATDDHVPYLLRKAEQLDAYLGR</sequence>
<dbReference type="AlphaFoldDB" id="A0A5C5ZYA8"/>
<comment type="caution">
    <text evidence="1">The sequence shown here is derived from an EMBL/GenBank/DDBJ whole genome shotgun (WGS) entry which is preliminary data.</text>
</comment>
<evidence type="ECO:0000313" key="1">
    <source>
        <dbReference type="EMBL" id="TWT91931.1"/>
    </source>
</evidence>
<accession>A0A5C5ZYA8</accession>
<reference evidence="1 2" key="1">
    <citation type="submission" date="2019-02" db="EMBL/GenBank/DDBJ databases">
        <title>Deep-cultivation of Planctomycetes and their phenomic and genomic characterization uncovers novel biology.</title>
        <authorList>
            <person name="Wiegand S."/>
            <person name="Jogler M."/>
            <person name="Boedeker C."/>
            <person name="Pinto D."/>
            <person name="Vollmers J."/>
            <person name="Rivas-Marin E."/>
            <person name="Kohn T."/>
            <person name="Peeters S.H."/>
            <person name="Heuer A."/>
            <person name="Rast P."/>
            <person name="Oberbeckmann S."/>
            <person name="Bunk B."/>
            <person name="Jeske O."/>
            <person name="Meyerdierks A."/>
            <person name="Storesund J.E."/>
            <person name="Kallscheuer N."/>
            <person name="Luecker S."/>
            <person name="Lage O.M."/>
            <person name="Pohl T."/>
            <person name="Merkel B.J."/>
            <person name="Hornburger P."/>
            <person name="Mueller R.-W."/>
            <person name="Bruemmer F."/>
            <person name="Labrenz M."/>
            <person name="Spormann A.M."/>
            <person name="Op Den Camp H."/>
            <person name="Overmann J."/>
            <person name="Amann R."/>
            <person name="Jetten M.S.M."/>
            <person name="Mascher T."/>
            <person name="Medema M.H."/>
            <person name="Devos D.P."/>
            <person name="Kaster A.-K."/>
            <person name="Ovreas L."/>
            <person name="Rohde M."/>
            <person name="Galperin M.Y."/>
            <person name="Jogler C."/>
        </authorList>
    </citation>
    <scope>NUCLEOTIDE SEQUENCE [LARGE SCALE GENOMIC DNA]</scope>
    <source>
        <strain evidence="1 2">Pla100</strain>
    </source>
</reference>
<dbReference type="Gene3D" id="1.10.287.850">
    <property type="entry name" value="HP0062-like domain"/>
    <property type="match status" value="1"/>
</dbReference>
<dbReference type="Proteomes" id="UP000316213">
    <property type="component" value="Unassembled WGS sequence"/>
</dbReference>
<dbReference type="RefSeq" id="WP_146580913.1">
    <property type="nucleotide sequence ID" value="NZ_SJPM01000013.1"/>
</dbReference>
<proteinExistence type="predicted"/>
<evidence type="ECO:0000313" key="2">
    <source>
        <dbReference type="Proteomes" id="UP000316213"/>
    </source>
</evidence>
<dbReference type="OrthoDB" id="3035322at2"/>
<dbReference type="SUPFAM" id="SSF158414">
    <property type="entry name" value="HP0062-like"/>
    <property type="match status" value="1"/>
</dbReference>
<name>A0A5C5ZYA8_9BACT</name>
<protein>
    <recommendedName>
        <fullName evidence="3">WXG100 family type VII secretion target</fullName>
    </recommendedName>
</protein>
<dbReference type="EMBL" id="SJPM01000013">
    <property type="protein sequence ID" value="TWT91931.1"/>
    <property type="molecule type" value="Genomic_DNA"/>
</dbReference>
<dbReference type="InterPro" id="IPR029013">
    <property type="entry name" value="HP0062-like_sf"/>
</dbReference>
<organism evidence="1 2">
    <name type="scientific">Neorhodopirellula pilleata</name>
    <dbReference type="NCBI Taxonomy" id="2714738"/>
    <lineage>
        <taxon>Bacteria</taxon>
        <taxon>Pseudomonadati</taxon>
        <taxon>Planctomycetota</taxon>
        <taxon>Planctomycetia</taxon>
        <taxon>Pirellulales</taxon>
        <taxon>Pirellulaceae</taxon>
        <taxon>Neorhodopirellula</taxon>
    </lineage>
</organism>
<gene>
    <name evidence="1" type="ORF">Pla100_49710</name>
</gene>
<evidence type="ECO:0008006" key="3">
    <source>
        <dbReference type="Google" id="ProtNLM"/>
    </source>
</evidence>
<dbReference type="InterPro" id="IPR010310">
    <property type="entry name" value="T7SS_ESAT-6-like"/>
</dbReference>